<accession>A0A6A6Q2T5</accession>
<dbReference type="GeneID" id="54479683"/>
<keyword evidence="4" id="KW-1185">Reference proteome</keyword>
<evidence type="ECO:0000256" key="2">
    <source>
        <dbReference type="SAM" id="SignalP"/>
    </source>
</evidence>
<gene>
    <name evidence="3" type="ORF">BDY17DRAFT_74966</name>
</gene>
<feature type="chain" id="PRO_5025469660" evidence="2">
    <location>
        <begin position="20"/>
        <end position="265"/>
    </location>
</feature>
<sequence length="265" mass="29103">MHPSSIIFLSLTLSSPLQTLHYQPVTSNLVPITLMPRPDPHCAGLTQTASDLTFPLSHNNNTKHPPQSTRQPTSHSRTISSHQHRIQPVYKKATALPSSHILSSPPQENNEPPKITPTPSPKPYKYHPRRSQLCTSSSSPPTRKHQTVRSNYTHSLVHPTLSPTHPIHNPANIPHRLPPTQPTPNNQQKCSLPPSCSPFPTSAPTNGPAAPSSVLTSGPAARFSVRTSGPAAVCRTRRWMPRRWTSARTSGVGVRFRRACKLGLR</sequence>
<feature type="compositionally biased region" description="Polar residues" evidence="1">
    <location>
        <begin position="132"/>
        <end position="141"/>
    </location>
</feature>
<evidence type="ECO:0000313" key="4">
    <source>
        <dbReference type="Proteomes" id="UP000799767"/>
    </source>
</evidence>
<evidence type="ECO:0000313" key="3">
    <source>
        <dbReference type="EMBL" id="KAF2486319.1"/>
    </source>
</evidence>
<feature type="compositionally biased region" description="Polar residues" evidence="1">
    <location>
        <begin position="52"/>
        <end position="81"/>
    </location>
</feature>
<dbReference type="EMBL" id="MU001632">
    <property type="protein sequence ID" value="KAF2486319.1"/>
    <property type="molecule type" value="Genomic_DNA"/>
</dbReference>
<keyword evidence="2" id="KW-0732">Signal</keyword>
<dbReference type="RefSeq" id="XP_033592888.1">
    <property type="nucleotide sequence ID" value="XM_033738681.1"/>
</dbReference>
<dbReference type="Proteomes" id="UP000799767">
    <property type="component" value="Unassembled WGS sequence"/>
</dbReference>
<evidence type="ECO:0000256" key="1">
    <source>
        <dbReference type="SAM" id="MobiDB-lite"/>
    </source>
</evidence>
<name>A0A6A6Q2T5_9PEZI</name>
<organism evidence="3 4">
    <name type="scientific">Neohortaea acidophila</name>
    <dbReference type="NCBI Taxonomy" id="245834"/>
    <lineage>
        <taxon>Eukaryota</taxon>
        <taxon>Fungi</taxon>
        <taxon>Dikarya</taxon>
        <taxon>Ascomycota</taxon>
        <taxon>Pezizomycotina</taxon>
        <taxon>Dothideomycetes</taxon>
        <taxon>Dothideomycetidae</taxon>
        <taxon>Mycosphaerellales</taxon>
        <taxon>Teratosphaeriaceae</taxon>
        <taxon>Neohortaea</taxon>
    </lineage>
</organism>
<feature type="region of interest" description="Disordered" evidence="1">
    <location>
        <begin position="99"/>
        <end position="229"/>
    </location>
</feature>
<reference evidence="3" key="1">
    <citation type="journal article" date="2020" name="Stud. Mycol.">
        <title>101 Dothideomycetes genomes: a test case for predicting lifestyles and emergence of pathogens.</title>
        <authorList>
            <person name="Haridas S."/>
            <person name="Albert R."/>
            <person name="Binder M."/>
            <person name="Bloem J."/>
            <person name="Labutti K."/>
            <person name="Salamov A."/>
            <person name="Andreopoulos B."/>
            <person name="Baker S."/>
            <person name="Barry K."/>
            <person name="Bills G."/>
            <person name="Bluhm B."/>
            <person name="Cannon C."/>
            <person name="Castanera R."/>
            <person name="Culley D."/>
            <person name="Daum C."/>
            <person name="Ezra D."/>
            <person name="Gonzalez J."/>
            <person name="Henrissat B."/>
            <person name="Kuo A."/>
            <person name="Liang C."/>
            <person name="Lipzen A."/>
            <person name="Lutzoni F."/>
            <person name="Magnuson J."/>
            <person name="Mondo S."/>
            <person name="Nolan M."/>
            <person name="Ohm R."/>
            <person name="Pangilinan J."/>
            <person name="Park H.-J."/>
            <person name="Ramirez L."/>
            <person name="Alfaro M."/>
            <person name="Sun H."/>
            <person name="Tritt A."/>
            <person name="Yoshinaga Y."/>
            <person name="Zwiers L.-H."/>
            <person name="Turgeon B."/>
            <person name="Goodwin S."/>
            <person name="Spatafora J."/>
            <person name="Crous P."/>
            <person name="Grigoriev I."/>
        </authorList>
    </citation>
    <scope>NUCLEOTIDE SEQUENCE</scope>
    <source>
        <strain evidence="3">CBS 113389</strain>
    </source>
</reference>
<feature type="region of interest" description="Disordered" evidence="1">
    <location>
        <begin position="52"/>
        <end position="86"/>
    </location>
</feature>
<feature type="signal peptide" evidence="2">
    <location>
        <begin position="1"/>
        <end position="19"/>
    </location>
</feature>
<dbReference type="AlphaFoldDB" id="A0A6A6Q2T5"/>
<proteinExistence type="predicted"/>
<protein>
    <submittedName>
        <fullName evidence="3">Uncharacterized protein</fullName>
    </submittedName>
</protein>
<feature type="compositionally biased region" description="Polar residues" evidence="1">
    <location>
        <begin position="99"/>
        <end position="110"/>
    </location>
</feature>